<accession>A0A6C0IST2</accession>
<reference evidence="1" key="1">
    <citation type="journal article" date="2020" name="Nature">
        <title>Giant virus diversity and host interactions through global metagenomics.</title>
        <authorList>
            <person name="Schulz F."/>
            <person name="Roux S."/>
            <person name="Paez-Espino D."/>
            <person name="Jungbluth S."/>
            <person name="Walsh D.A."/>
            <person name="Denef V.J."/>
            <person name="McMahon K.D."/>
            <person name="Konstantinidis K.T."/>
            <person name="Eloe-Fadrosh E.A."/>
            <person name="Kyrpides N.C."/>
            <person name="Woyke T."/>
        </authorList>
    </citation>
    <scope>NUCLEOTIDE SEQUENCE</scope>
    <source>
        <strain evidence="1">GVMAG-M-3300024261-8</strain>
    </source>
</reference>
<organism evidence="1">
    <name type="scientific">viral metagenome</name>
    <dbReference type="NCBI Taxonomy" id="1070528"/>
    <lineage>
        <taxon>unclassified sequences</taxon>
        <taxon>metagenomes</taxon>
        <taxon>organismal metagenomes</taxon>
    </lineage>
</organism>
<dbReference type="EMBL" id="MN740240">
    <property type="protein sequence ID" value="QHT95486.1"/>
    <property type="molecule type" value="Genomic_DNA"/>
</dbReference>
<protein>
    <recommendedName>
        <fullName evidence="2">SWIM-type domain-containing protein</fullName>
    </recommendedName>
</protein>
<proteinExistence type="predicted"/>
<name>A0A6C0IST2_9ZZZZ</name>
<dbReference type="AlphaFoldDB" id="A0A6C0IST2"/>
<evidence type="ECO:0008006" key="2">
    <source>
        <dbReference type="Google" id="ProtNLM"/>
    </source>
</evidence>
<sequence>MKTIIATYSDILCNINKILHKTNKILPANVNELNYKNEICTCSRHHFYGRCTHILSVK</sequence>
<evidence type="ECO:0000313" key="1">
    <source>
        <dbReference type="EMBL" id="QHT95486.1"/>
    </source>
</evidence>